<sequence length="242" mass="26531">MDQRGRPRPCRRSFRRGVGTSFARLRPIGYGTHRSAGVSPGSFAQAVHILIPQPYPVEPPPGAGGWLERRSDVPDHKTIADFRRDNAVAIRKTCAQFIELCCRIGVLKGDCVAIDGSKFKAFNNRDCNFTKGKIASRLAHLEADVQRSINEMVRIDRQEESEARAEKMAHLARRYDMLAGAVRRGAREIILHATSGNDPAKPTSSSSALTSAWSAAFSCEDPNELYATMAGQVVEPSSHGGR</sequence>
<accession>Q3HKD6</accession>
<keyword evidence="1" id="KW-0614">Plasmid</keyword>
<dbReference type="PANTHER" id="PTHR33408:SF2">
    <property type="entry name" value="TRANSPOSASE DDE DOMAIN-CONTAINING PROTEIN"/>
    <property type="match status" value="1"/>
</dbReference>
<name>Q3HKD6_CERS4</name>
<dbReference type="OrthoDB" id="9774608at2"/>
<evidence type="ECO:0000313" key="2">
    <source>
        <dbReference type="Proteomes" id="UP000002703"/>
    </source>
</evidence>
<evidence type="ECO:0008006" key="3">
    <source>
        <dbReference type="Google" id="ProtNLM"/>
    </source>
</evidence>
<dbReference type="PANTHER" id="PTHR33408">
    <property type="entry name" value="TRANSPOSASE"/>
    <property type="match status" value="1"/>
</dbReference>
<evidence type="ECO:0000313" key="1">
    <source>
        <dbReference type="EMBL" id="ABA81808.1"/>
    </source>
</evidence>
<reference evidence="1 2" key="2">
    <citation type="journal article" date="2012" name="J. Bacteriol.">
        <title>Revised Sequence and Annotation of the Rhodobacter sphaeroides 2.4.1 Genome.</title>
        <authorList>
            <person name="Kontur W.S."/>
            <person name="Schackwitz W.S."/>
            <person name="Ivanova N."/>
            <person name="Martin J."/>
            <person name="Labutti K."/>
            <person name="Deshpande S."/>
            <person name="Tice H.N."/>
            <person name="Pennacchio C."/>
            <person name="Sodergren E."/>
            <person name="Weinstock G.M."/>
            <person name="Noguera D.R."/>
            <person name="Donohue T.J."/>
        </authorList>
    </citation>
    <scope>NUCLEOTIDE SEQUENCE [LARGE SCALE GENOMIC DNA]</scope>
    <source>
        <strain evidence="2">ATCC 17023 / DSM 158 / JCM 6121 / CCUG 31486 / LMG 2827 / NBRC 12203 / NCIMB 8253 / ATH 2.4.1.</strain>
    </source>
</reference>
<geneLocation type="plasmid" evidence="1 2">
    <name>E</name>
</geneLocation>
<reference evidence="2" key="1">
    <citation type="submission" date="2005-10" db="EMBL/GenBank/DDBJ databases">
        <title>Finished sequence of plasmid E of Rhodobacter sphaeroides 2.4.1.</title>
        <authorList>
            <person name="Copeland A."/>
            <person name="Lucas S."/>
            <person name="Lapidus A."/>
            <person name="Barry K."/>
            <person name="Detter J.C."/>
            <person name="Glavina T."/>
            <person name="Hammon N."/>
            <person name="Israni S."/>
            <person name="Pitluck S."/>
            <person name="Richardson P."/>
            <person name="Mackenzie C."/>
            <person name="Choudhary M."/>
            <person name="Larimer F."/>
            <person name="Hauser L.J."/>
            <person name="Land M."/>
            <person name="Donohue T.J."/>
            <person name="Kaplan S."/>
        </authorList>
    </citation>
    <scope>NUCLEOTIDE SEQUENCE [LARGE SCALE GENOMIC DNA]</scope>
    <source>
        <strain evidence="2">ATCC 17023 / DSM 158 / JCM 6121 / CCUG 31486 / LMG 2827 / NBRC 12203 / NCIMB 8253 / ATH 2.4.1.</strain>
        <plasmid evidence="2">E</plasmid>
    </source>
</reference>
<gene>
    <name evidence="1" type="ordered locus">RSP_4289</name>
</gene>
<proteinExistence type="predicted"/>
<dbReference type="AlphaFoldDB" id="Q3HKD6"/>
<keyword evidence="2" id="KW-1185">Reference proteome</keyword>
<dbReference type="Proteomes" id="UP000002703">
    <property type="component" value="Plasmid E"/>
</dbReference>
<protein>
    <recommendedName>
        <fullName evidence="3">Transposase</fullName>
    </recommendedName>
</protein>
<dbReference type="EnsemblBacteria" id="ABA81808">
    <property type="protein sequence ID" value="ABA81808"/>
    <property type="gene ID" value="RSP_4289"/>
</dbReference>
<dbReference type="PATRIC" id="fig|272943.9.peg.4392"/>
<dbReference type="EMBL" id="DQ232587">
    <property type="protein sequence ID" value="ABA81808.1"/>
    <property type="molecule type" value="Genomic_DNA"/>
</dbReference>
<organism evidence="1 2">
    <name type="scientific">Cereibacter sphaeroides (strain ATCC 17023 / DSM 158 / JCM 6121 / CCUG 31486 / LMG 2827 / NBRC 12203 / NCIMB 8253 / ATH 2.4.1.)</name>
    <name type="common">Rhodobacter sphaeroides</name>
    <dbReference type="NCBI Taxonomy" id="272943"/>
    <lineage>
        <taxon>Bacteria</taxon>
        <taxon>Pseudomonadati</taxon>
        <taxon>Pseudomonadota</taxon>
        <taxon>Alphaproteobacteria</taxon>
        <taxon>Rhodobacterales</taxon>
        <taxon>Paracoccaceae</taxon>
        <taxon>Cereibacter</taxon>
    </lineage>
</organism>
<dbReference type="KEGG" id="rsp:RSP_4289"/>